<evidence type="ECO:0000313" key="1">
    <source>
        <dbReference type="EMBL" id="QHS88594.1"/>
    </source>
</evidence>
<reference evidence="1" key="1">
    <citation type="journal article" date="2020" name="Nature">
        <title>Giant virus diversity and host interactions through global metagenomics.</title>
        <authorList>
            <person name="Schulz F."/>
            <person name="Roux S."/>
            <person name="Paez-Espino D."/>
            <person name="Jungbluth S."/>
            <person name="Walsh D.A."/>
            <person name="Denef V.J."/>
            <person name="McMahon K.D."/>
            <person name="Konstantinidis K.T."/>
            <person name="Eloe-Fadrosh E.A."/>
            <person name="Kyrpides N.C."/>
            <person name="Woyke T."/>
        </authorList>
    </citation>
    <scope>NUCLEOTIDE SEQUENCE</scope>
    <source>
        <strain evidence="1">GVMAG-M-3300010158-55</strain>
    </source>
</reference>
<dbReference type="EMBL" id="MN739100">
    <property type="protein sequence ID" value="QHS88594.1"/>
    <property type="molecule type" value="Genomic_DNA"/>
</dbReference>
<organism evidence="1">
    <name type="scientific">viral metagenome</name>
    <dbReference type="NCBI Taxonomy" id="1070528"/>
    <lineage>
        <taxon>unclassified sequences</taxon>
        <taxon>metagenomes</taxon>
        <taxon>organismal metagenomes</taxon>
    </lineage>
</organism>
<proteinExistence type="predicted"/>
<protein>
    <submittedName>
        <fullName evidence="1">Uncharacterized protein</fullName>
    </submittedName>
</protein>
<sequence length="89" mass="10570">MNNILFIMFQGSGTNLKSWNEYTESKFLDKLKLIGDVYIYQDKIHNIWHYDNTNPEKKDFDSDIDINLSYVNPDNHIKMVLSDIKKNII</sequence>
<accession>A0A6C0B9W6</accession>
<name>A0A6C0B9W6_9ZZZZ</name>
<dbReference type="AlphaFoldDB" id="A0A6C0B9W6"/>